<dbReference type="InterPro" id="IPR027417">
    <property type="entry name" value="P-loop_NTPase"/>
</dbReference>
<dbReference type="EMBL" id="ADLT01000009">
    <property type="protein sequence ID" value="EHO63772.1"/>
    <property type="molecule type" value="Genomic_DNA"/>
</dbReference>
<name>H1CYA5_9FIRM</name>
<dbReference type="OrthoDB" id="9775079at2"/>
<dbReference type="CDD" id="cd00009">
    <property type="entry name" value="AAA"/>
    <property type="match status" value="1"/>
</dbReference>
<dbReference type="GO" id="GO:0016887">
    <property type="term" value="F:ATP hydrolysis activity"/>
    <property type="evidence" value="ECO:0007669"/>
    <property type="project" value="InterPro"/>
</dbReference>
<dbReference type="AlphaFoldDB" id="H1CYA5"/>
<proteinExistence type="inferred from homology"/>
<dbReference type="Proteomes" id="UP000003277">
    <property type="component" value="Unassembled WGS sequence"/>
</dbReference>
<gene>
    <name evidence="4" type="ORF">HMPREF9453_00343</name>
</gene>
<comment type="similarity">
    <text evidence="1">Belongs to the Mg-chelatase subunits D/I family.</text>
</comment>
<dbReference type="PATRIC" id="fig|742743.3.peg.353"/>
<dbReference type="CDD" id="cd01451">
    <property type="entry name" value="vWA_Magnesium_chelatase"/>
    <property type="match status" value="1"/>
</dbReference>
<dbReference type="Gene3D" id="3.40.50.410">
    <property type="entry name" value="von Willebrand factor, type A domain"/>
    <property type="match status" value="1"/>
</dbReference>
<dbReference type="PROSITE" id="PS50234">
    <property type="entry name" value="VWFA"/>
    <property type="match status" value="1"/>
</dbReference>
<dbReference type="PANTHER" id="PTHR35023">
    <property type="entry name" value="CHELATASE-RELATED"/>
    <property type="match status" value="1"/>
</dbReference>
<sequence length="638" mass="70826">MKRNVFPFAAICGMEKAKEAILLTLVNPFAGGLLLSGEKGSGKSTLVRSARELVDAPWVEIPISVTEDRLFGSIDAEEAIRSGHKKLLPGLIDEADKGIIYMDDVNLLRDDLLSAVLNIREAGGYRLERDGLSEERKTAFTVLAVMNPDSGTLSASSLDRFGLFAEADPSCDEQARQEIIRRVLAFEKDGIAFRAQWQEETEALKKKVEEARKALGSVEVSDAMVQLAAVYTLKAHVAGHRADIYLIEAARAEAALAGRKYVLPKDLEKAAEFVLPHRMRKAEEQQPPEDMKPEQQEEENRPPEKEPEQPSASETEFSHPPEAQPPQMDTEDADDSNHEQNEDNAQMSNPRGQSRERIDDADLHVNLPPMWIEPSKDRKPKKGSGKRSLTMTDLMQGRYVRAEIPRAKTSDIAFDATLRAAAPYQRARPSNGCAVVIRKEDLRSKVREKRTGNIFLFVVDASGSMGARERMKTVKGVIFKILLDAYQKRDRVGMVAFRKKQAEVLLPVTRSVDFAQKKLASMPTGGKTPLAKGLLKAEDVLDMLYRQDANQDPVVILITDGRATSPLNKGTNPVTDAMEEAKRIGRRHIPVAVIDTESGFIKLGLAKKLAKAMGASYFQVDKISEDQLLHIWRTAANR</sequence>
<reference evidence="4 5" key="1">
    <citation type="submission" date="2011-11" db="EMBL/GenBank/DDBJ databases">
        <title>The Genome Sequence of Dialister succinatiphilus YIT 11850.</title>
        <authorList>
            <consortium name="The Broad Institute Genome Sequencing Platform"/>
            <person name="Earl A."/>
            <person name="Ward D."/>
            <person name="Feldgarden M."/>
            <person name="Gevers D."/>
            <person name="Morotomi M."/>
            <person name="Young S.K."/>
            <person name="Zeng Q."/>
            <person name="Gargeya S."/>
            <person name="Fitzgerald M."/>
            <person name="Haas B."/>
            <person name="Abouelleil A."/>
            <person name="Alvarado L."/>
            <person name="Arachchi H.M."/>
            <person name="Berlin A."/>
            <person name="Brown A."/>
            <person name="Chapman S.B."/>
            <person name="Dunbar C."/>
            <person name="Gearin G."/>
            <person name="Goldberg J."/>
            <person name="Griggs A."/>
            <person name="Gujja S."/>
            <person name="Heiman D."/>
            <person name="Howarth C."/>
            <person name="Lui A."/>
            <person name="MacDonald P.J.P."/>
            <person name="Montmayeur A."/>
            <person name="Murphy C."/>
            <person name="Neiman D."/>
            <person name="Pearson M."/>
            <person name="Priest M."/>
            <person name="Roberts A."/>
            <person name="Saif S."/>
            <person name="Shea T."/>
            <person name="Sisk P."/>
            <person name="Stolte C."/>
            <person name="Sykes S."/>
            <person name="Wortman J."/>
            <person name="Nusbaum C."/>
            <person name="Birren B."/>
        </authorList>
    </citation>
    <scope>NUCLEOTIDE SEQUENCE [LARGE SCALE GENOMIC DNA]</scope>
    <source>
        <strain evidence="4 5">YIT 11850</strain>
    </source>
</reference>
<comment type="caution">
    <text evidence="4">The sequence shown here is derived from an EMBL/GenBank/DDBJ whole genome shotgun (WGS) entry which is preliminary data.</text>
</comment>
<feature type="compositionally biased region" description="Basic and acidic residues" evidence="2">
    <location>
        <begin position="281"/>
        <end position="308"/>
    </location>
</feature>
<accession>H1CYA5</accession>
<feature type="region of interest" description="Disordered" evidence="2">
    <location>
        <begin position="278"/>
        <end position="389"/>
    </location>
</feature>
<dbReference type="InterPro" id="IPR052989">
    <property type="entry name" value="Mg-chelatase_DI-like"/>
</dbReference>
<evidence type="ECO:0000259" key="3">
    <source>
        <dbReference type="PROSITE" id="PS50234"/>
    </source>
</evidence>
<dbReference type="eggNOG" id="COG1239">
    <property type="taxonomic scope" value="Bacteria"/>
</dbReference>
<dbReference type="InterPro" id="IPR041628">
    <property type="entry name" value="ChlI/MoxR_AAA_lid"/>
</dbReference>
<feature type="compositionally biased region" description="Basic and acidic residues" evidence="2">
    <location>
        <begin position="353"/>
        <end position="363"/>
    </location>
</feature>
<dbReference type="Pfam" id="PF13519">
    <property type="entry name" value="VWA_2"/>
    <property type="match status" value="1"/>
</dbReference>
<keyword evidence="5" id="KW-1185">Reference proteome</keyword>
<organism evidence="4 5">
    <name type="scientific">Dialister succinatiphilus YIT 11850</name>
    <dbReference type="NCBI Taxonomy" id="742743"/>
    <lineage>
        <taxon>Bacteria</taxon>
        <taxon>Bacillati</taxon>
        <taxon>Bacillota</taxon>
        <taxon>Negativicutes</taxon>
        <taxon>Veillonellales</taxon>
        <taxon>Veillonellaceae</taxon>
        <taxon>Dialister</taxon>
    </lineage>
</organism>
<dbReference type="RefSeq" id="WP_008858849.1">
    <property type="nucleotide sequence ID" value="NZ_JH591187.1"/>
</dbReference>
<feature type="compositionally biased region" description="Polar residues" evidence="2">
    <location>
        <begin position="343"/>
        <end position="352"/>
    </location>
</feature>
<dbReference type="InterPro" id="IPR036465">
    <property type="entry name" value="vWFA_dom_sf"/>
</dbReference>
<dbReference type="Gene3D" id="1.10.8.80">
    <property type="entry name" value="Magnesium chelatase subunit I, C-Terminal domain"/>
    <property type="match status" value="1"/>
</dbReference>
<evidence type="ECO:0000256" key="2">
    <source>
        <dbReference type="SAM" id="MobiDB-lite"/>
    </source>
</evidence>
<dbReference type="PANTHER" id="PTHR35023:SF1">
    <property type="entry name" value="MG-PROTOPORPHYRIN IX CHELATASE"/>
    <property type="match status" value="1"/>
</dbReference>
<protein>
    <recommendedName>
        <fullName evidence="3">VWFA domain-containing protein</fullName>
    </recommendedName>
</protein>
<dbReference type="eggNOG" id="COG1240">
    <property type="taxonomic scope" value="Bacteria"/>
</dbReference>
<dbReference type="HOGENOM" id="CLU_016684_6_0_9"/>
<evidence type="ECO:0000256" key="1">
    <source>
        <dbReference type="ARBA" id="ARBA00005799"/>
    </source>
</evidence>
<evidence type="ECO:0000313" key="5">
    <source>
        <dbReference type="Proteomes" id="UP000003277"/>
    </source>
</evidence>
<dbReference type="SMART" id="SM00327">
    <property type="entry name" value="VWA"/>
    <property type="match status" value="1"/>
</dbReference>
<dbReference type="InterPro" id="IPR002035">
    <property type="entry name" value="VWF_A"/>
</dbReference>
<dbReference type="SUPFAM" id="SSF52540">
    <property type="entry name" value="P-loop containing nucleoside triphosphate hydrolases"/>
    <property type="match status" value="1"/>
</dbReference>
<dbReference type="Pfam" id="PF07728">
    <property type="entry name" value="AAA_5"/>
    <property type="match status" value="1"/>
</dbReference>
<evidence type="ECO:0000313" key="4">
    <source>
        <dbReference type="EMBL" id="EHO63772.1"/>
    </source>
</evidence>
<dbReference type="InterPro" id="IPR011704">
    <property type="entry name" value="ATPase_dyneun-rel_AAA"/>
</dbReference>
<dbReference type="Pfam" id="PF17863">
    <property type="entry name" value="AAA_lid_2"/>
    <property type="match status" value="1"/>
</dbReference>
<dbReference type="InterPro" id="IPR041702">
    <property type="entry name" value="BchD/ChlD_VWA"/>
</dbReference>
<dbReference type="GO" id="GO:0005524">
    <property type="term" value="F:ATP binding"/>
    <property type="evidence" value="ECO:0007669"/>
    <property type="project" value="InterPro"/>
</dbReference>
<feature type="domain" description="VWFA" evidence="3">
    <location>
        <begin position="454"/>
        <end position="635"/>
    </location>
</feature>
<dbReference type="SUPFAM" id="SSF53300">
    <property type="entry name" value="vWA-like"/>
    <property type="match status" value="1"/>
</dbReference>
<dbReference type="STRING" id="742743.HMPREF9453_00343"/>
<dbReference type="Gene3D" id="3.40.50.300">
    <property type="entry name" value="P-loop containing nucleotide triphosphate hydrolases"/>
    <property type="match status" value="1"/>
</dbReference>